<dbReference type="PANTHER" id="PTHR31286">
    <property type="entry name" value="GLYCINE-RICH CELL WALL STRUCTURAL PROTEIN 1.8-LIKE"/>
    <property type="match status" value="1"/>
</dbReference>
<dbReference type="EMBL" id="OZ034815">
    <property type="protein sequence ID" value="CAL1369993.1"/>
    <property type="molecule type" value="Genomic_DNA"/>
</dbReference>
<dbReference type="InterPro" id="IPR040256">
    <property type="entry name" value="At4g02000-like"/>
</dbReference>
<sequence length="106" mass="11979">MDVFWLDLRANLIMNAFGGPWLLGDTYPTVHHWFKGFDPWTSEIKSTLVWVQLPELPVEFINAEAVMIIAKLIGRPVRVDRATEAGARAKFARACVEVNLTKPLLS</sequence>
<evidence type="ECO:0008006" key="3">
    <source>
        <dbReference type="Google" id="ProtNLM"/>
    </source>
</evidence>
<dbReference type="PANTHER" id="PTHR31286:SF99">
    <property type="entry name" value="DUF4283 DOMAIN-CONTAINING PROTEIN"/>
    <property type="match status" value="1"/>
</dbReference>
<accession>A0AAV2D943</accession>
<keyword evidence="2" id="KW-1185">Reference proteome</keyword>
<protein>
    <recommendedName>
        <fullName evidence="3">DUF4283 domain-containing protein</fullName>
    </recommendedName>
</protein>
<evidence type="ECO:0000313" key="1">
    <source>
        <dbReference type="EMBL" id="CAL1369993.1"/>
    </source>
</evidence>
<name>A0AAV2D943_9ROSI</name>
<reference evidence="1 2" key="1">
    <citation type="submission" date="2024-04" db="EMBL/GenBank/DDBJ databases">
        <authorList>
            <person name="Fracassetti M."/>
        </authorList>
    </citation>
    <scope>NUCLEOTIDE SEQUENCE [LARGE SCALE GENOMIC DNA]</scope>
</reference>
<proteinExistence type="predicted"/>
<evidence type="ECO:0000313" key="2">
    <source>
        <dbReference type="Proteomes" id="UP001497516"/>
    </source>
</evidence>
<dbReference type="Proteomes" id="UP001497516">
    <property type="component" value="Chromosome 2"/>
</dbReference>
<organism evidence="1 2">
    <name type="scientific">Linum trigynum</name>
    <dbReference type="NCBI Taxonomy" id="586398"/>
    <lineage>
        <taxon>Eukaryota</taxon>
        <taxon>Viridiplantae</taxon>
        <taxon>Streptophyta</taxon>
        <taxon>Embryophyta</taxon>
        <taxon>Tracheophyta</taxon>
        <taxon>Spermatophyta</taxon>
        <taxon>Magnoliopsida</taxon>
        <taxon>eudicotyledons</taxon>
        <taxon>Gunneridae</taxon>
        <taxon>Pentapetalae</taxon>
        <taxon>rosids</taxon>
        <taxon>fabids</taxon>
        <taxon>Malpighiales</taxon>
        <taxon>Linaceae</taxon>
        <taxon>Linum</taxon>
    </lineage>
</organism>
<gene>
    <name evidence="1" type="ORF">LTRI10_LOCUS12310</name>
</gene>
<dbReference type="AlphaFoldDB" id="A0AAV2D943"/>